<accession>A0A8H5ZXW9</accession>
<evidence type="ECO:0000256" key="1">
    <source>
        <dbReference type="ARBA" id="ARBA00004115"/>
    </source>
</evidence>
<dbReference type="PANTHER" id="PTHR28285">
    <property type="entry name" value="PROTEIN BIG1"/>
    <property type="match status" value="1"/>
</dbReference>
<feature type="transmembrane region" description="Helical" evidence="10">
    <location>
        <begin position="296"/>
        <end position="319"/>
    </location>
</feature>
<sequence length="345" mass="37881">MIESEAKPCRWFGSTASEPRRANPPACLQPSYLRGSFHRSDSRCLSEATSKSTTMHFSSFSLLALGAVTASAFRDTSPFFLASTSEIPSTSSQLKTAPSLLDDLSSKLSACPSDYYVIASQHGVHSTDFLTRKSAPRLGAKMTGKDKSIRSTLMINEVVGVLEAKKIQSVIEKECGAQSTVINGASGSYPSDFGADPRVLFIDFPALPLGENRAQQLSDNDGLLSDIIERIPSSKKYTILYVTSPREFEDSESGIYQSDADQYQDPVHMDLKRDYMAHGRRAEPASNKSLFQTYQYLTPGLFMGLIATFIFIIILYVGFSALASLEVPYAAFEKDTYASVQKKQQ</sequence>
<protein>
    <recommendedName>
        <fullName evidence="3">Protein BIG1</fullName>
    </recommendedName>
</protein>
<evidence type="ECO:0000256" key="7">
    <source>
        <dbReference type="ARBA" id="ARBA00022989"/>
    </source>
</evidence>
<dbReference type="Pfam" id="PF20520">
    <property type="entry name" value="Ac45-VOA1_TM"/>
    <property type="match status" value="1"/>
</dbReference>
<dbReference type="Proteomes" id="UP000541154">
    <property type="component" value="Unassembled WGS sequence"/>
</dbReference>
<evidence type="ECO:0000313" key="13">
    <source>
        <dbReference type="Proteomes" id="UP000541154"/>
    </source>
</evidence>
<dbReference type="AlphaFoldDB" id="A0A8H5ZXW9"/>
<keyword evidence="8 10" id="KW-0472">Membrane</keyword>
<comment type="caution">
    <text evidence="12">The sequence shown here is derived from an EMBL/GenBank/DDBJ whole genome shotgun (WGS) entry which is preliminary data.</text>
</comment>
<dbReference type="EMBL" id="SPNV01000329">
    <property type="protein sequence ID" value="KAF5856310.1"/>
    <property type="molecule type" value="Genomic_DNA"/>
</dbReference>
<dbReference type="GO" id="GO:0006078">
    <property type="term" value="P:(1-&gt;6)-beta-D-glucan biosynthetic process"/>
    <property type="evidence" value="ECO:0007669"/>
    <property type="project" value="TreeGrafter"/>
</dbReference>
<evidence type="ECO:0000256" key="5">
    <source>
        <dbReference type="ARBA" id="ARBA00022729"/>
    </source>
</evidence>
<keyword evidence="9" id="KW-0961">Cell wall biogenesis/degradation</keyword>
<dbReference type="GO" id="GO:0071555">
    <property type="term" value="P:cell wall organization"/>
    <property type="evidence" value="ECO:0007669"/>
    <property type="project" value="UniProtKB-KW"/>
</dbReference>
<reference evidence="12 13" key="1">
    <citation type="submission" date="2019-04" db="EMBL/GenBank/DDBJ databases">
        <title>Aspergillus burnettii sp. nov., novel species from soil in southeast Queensland.</title>
        <authorList>
            <person name="Gilchrist C.L.M."/>
            <person name="Pitt J.I."/>
            <person name="Lange L."/>
            <person name="Lacey H.J."/>
            <person name="Vuong D."/>
            <person name="Midgley D.J."/>
            <person name="Greenfield P."/>
            <person name="Bradbury M."/>
            <person name="Lacey E."/>
            <person name="Busk P.K."/>
            <person name="Pilgaard B."/>
            <person name="Chooi Y.H."/>
            <person name="Piggott A.M."/>
        </authorList>
    </citation>
    <scope>NUCLEOTIDE SEQUENCE [LARGE SCALE GENOMIC DNA]</scope>
    <source>
        <strain evidence="12 13">FRR 5400</strain>
    </source>
</reference>
<evidence type="ECO:0000256" key="4">
    <source>
        <dbReference type="ARBA" id="ARBA00022692"/>
    </source>
</evidence>
<dbReference type="PANTHER" id="PTHR28285:SF1">
    <property type="entry name" value="PROTEIN BIG1"/>
    <property type="match status" value="1"/>
</dbReference>
<keyword evidence="5" id="KW-0732">Signal</keyword>
<evidence type="ECO:0000259" key="11">
    <source>
        <dbReference type="Pfam" id="PF20520"/>
    </source>
</evidence>
<dbReference type="InterPro" id="IPR037654">
    <property type="entry name" value="Big1"/>
</dbReference>
<feature type="domain" description="V-type proton ATPase subunit S1/VOA1 transmembrane" evidence="11">
    <location>
        <begin position="295"/>
        <end position="334"/>
    </location>
</feature>
<proteinExistence type="inferred from homology"/>
<comment type="subcellular location">
    <subcellularLocation>
        <location evidence="1">Endoplasmic reticulum membrane</location>
        <topology evidence="1">Single-pass type I membrane protein</topology>
    </subcellularLocation>
</comment>
<dbReference type="GO" id="GO:0005789">
    <property type="term" value="C:endoplasmic reticulum membrane"/>
    <property type="evidence" value="ECO:0007669"/>
    <property type="project" value="UniProtKB-SubCell"/>
</dbReference>
<name>A0A8H5ZXW9_PETAA</name>
<evidence type="ECO:0000256" key="2">
    <source>
        <dbReference type="ARBA" id="ARBA00008203"/>
    </source>
</evidence>
<gene>
    <name evidence="12" type="ORF">ETB97_007546</name>
</gene>
<comment type="similarity">
    <text evidence="2">Belongs to the BIG1 family.</text>
</comment>
<evidence type="ECO:0000256" key="6">
    <source>
        <dbReference type="ARBA" id="ARBA00022824"/>
    </source>
</evidence>
<evidence type="ECO:0000313" key="12">
    <source>
        <dbReference type="EMBL" id="KAF5856310.1"/>
    </source>
</evidence>
<dbReference type="InterPro" id="IPR046756">
    <property type="entry name" value="VAS1/VOA1_TM"/>
</dbReference>
<evidence type="ECO:0000256" key="3">
    <source>
        <dbReference type="ARBA" id="ARBA00022089"/>
    </source>
</evidence>
<organism evidence="12 13">
    <name type="scientific">Petromyces alliaceus</name>
    <name type="common">Aspergillus alliaceus</name>
    <dbReference type="NCBI Taxonomy" id="209559"/>
    <lineage>
        <taxon>Eukaryota</taxon>
        <taxon>Fungi</taxon>
        <taxon>Dikarya</taxon>
        <taxon>Ascomycota</taxon>
        <taxon>Pezizomycotina</taxon>
        <taxon>Eurotiomycetes</taxon>
        <taxon>Eurotiomycetidae</taxon>
        <taxon>Eurotiales</taxon>
        <taxon>Aspergillaceae</taxon>
        <taxon>Aspergillus</taxon>
        <taxon>Aspergillus subgen. Circumdati</taxon>
    </lineage>
</organism>
<keyword evidence="13" id="KW-1185">Reference proteome</keyword>
<keyword evidence="6" id="KW-0256">Endoplasmic reticulum</keyword>
<evidence type="ECO:0000256" key="9">
    <source>
        <dbReference type="ARBA" id="ARBA00023316"/>
    </source>
</evidence>
<dbReference type="GO" id="GO:0009272">
    <property type="term" value="P:fungal-type cell wall biogenesis"/>
    <property type="evidence" value="ECO:0007669"/>
    <property type="project" value="TreeGrafter"/>
</dbReference>
<keyword evidence="4 10" id="KW-0812">Transmembrane</keyword>
<evidence type="ECO:0000256" key="10">
    <source>
        <dbReference type="SAM" id="Phobius"/>
    </source>
</evidence>
<evidence type="ECO:0000256" key="8">
    <source>
        <dbReference type="ARBA" id="ARBA00023136"/>
    </source>
</evidence>
<keyword evidence="7 10" id="KW-1133">Transmembrane helix</keyword>